<dbReference type="AlphaFoldDB" id="A0A438EBC3"/>
<evidence type="ECO:0000256" key="1">
    <source>
        <dbReference type="SAM" id="MobiDB-lite"/>
    </source>
</evidence>
<feature type="region of interest" description="Disordered" evidence="1">
    <location>
        <begin position="16"/>
        <end position="41"/>
    </location>
</feature>
<dbReference type="Proteomes" id="UP000288805">
    <property type="component" value="Unassembled WGS sequence"/>
</dbReference>
<sequence length="204" mass="23567">MWDVYADARKWLVVVEQPNEEEKVEEPEQKSEDSSEGKFQDRVVMEASLNIEDLMKNQRAASGAQDLGGRDFPDADRRPRVKPYSMSKVRKETSLRLLHHMLKGEHLTFPKVIFEAMLLIMWEHPVFEPDEEYCSTEDGGPDAFGYEAYFKEMQQKREVAVKQQNTTMDYPVIANFRSHIGASDEDTERKEEGPDCELECSILG</sequence>
<reference evidence="2 3" key="1">
    <citation type="journal article" date="2018" name="PLoS Genet.">
        <title>Population sequencing reveals clonal diversity and ancestral inbreeding in the grapevine cultivar Chardonnay.</title>
        <authorList>
            <person name="Roach M.J."/>
            <person name="Johnson D.L."/>
            <person name="Bohlmann J."/>
            <person name="van Vuuren H.J."/>
            <person name="Jones S.J."/>
            <person name="Pretorius I.S."/>
            <person name="Schmidt S.A."/>
            <person name="Borneman A.R."/>
        </authorList>
    </citation>
    <scope>NUCLEOTIDE SEQUENCE [LARGE SCALE GENOMIC DNA]</scope>
    <source>
        <strain evidence="3">cv. Chardonnay</strain>
        <tissue evidence="2">Leaf</tissue>
    </source>
</reference>
<gene>
    <name evidence="2" type="ORF">CK203_077963</name>
</gene>
<name>A0A438EBC3_VITVI</name>
<comment type="caution">
    <text evidence="2">The sequence shown here is derived from an EMBL/GenBank/DDBJ whole genome shotgun (WGS) entry which is preliminary data.</text>
</comment>
<accession>A0A438EBC3</accession>
<proteinExistence type="predicted"/>
<feature type="region of interest" description="Disordered" evidence="1">
    <location>
        <begin position="60"/>
        <end position="83"/>
    </location>
</feature>
<evidence type="ECO:0000313" key="3">
    <source>
        <dbReference type="Proteomes" id="UP000288805"/>
    </source>
</evidence>
<evidence type="ECO:0000313" key="2">
    <source>
        <dbReference type="EMBL" id="RVW44974.1"/>
    </source>
</evidence>
<feature type="compositionally biased region" description="Basic and acidic residues" evidence="1">
    <location>
        <begin position="68"/>
        <end position="78"/>
    </location>
</feature>
<organism evidence="2 3">
    <name type="scientific">Vitis vinifera</name>
    <name type="common">Grape</name>
    <dbReference type="NCBI Taxonomy" id="29760"/>
    <lineage>
        <taxon>Eukaryota</taxon>
        <taxon>Viridiplantae</taxon>
        <taxon>Streptophyta</taxon>
        <taxon>Embryophyta</taxon>
        <taxon>Tracheophyta</taxon>
        <taxon>Spermatophyta</taxon>
        <taxon>Magnoliopsida</taxon>
        <taxon>eudicotyledons</taxon>
        <taxon>Gunneridae</taxon>
        <taxon>Pentapetalae</taxon>
        <taxon>rosids</taxon>
        <taxon>Vitales</taxon>
        <taxon>Vitaceae</taxon>
        <taxon>Viteae</taxon>
        <taxon>Vitis</taxon>
    </lineage>
</organism>
<dbReference type="EMBL" id="QGNW01001338">
    <property type="protein sequence ID" value="RVW44974.1"/>
    <property type="molecule type" value="Genomic_DNA"/>
</dbReference>
<feature type="compositionally biased region" description="Basic and acidic residues" evidence="1">
    <location>
        <begin position="26"/>
        <end position="41"/>
    </location>
</feature>
<protein>
    <submittedName>
        <fullName evidence="2">Uncharacterized protein</fullName>
    </submittedName>
</protein>